<accession>A0A2A2K9T6</accession>
<evidence type="ECO:0000313" key="1">
    <source>
        <dbReference type="EMBL" id="PAV70670.1"/>
    </source>
</evidence>
<proteinExistence type="predicted"/>
<dbReference type="EMBL" id="LIAE01009233">
    <property type="protein sequence ID" value="PAV70670.1"/>
    <property type="molecule type" value="Genomic_DNA"/>
</dbReference>
<gene>
    <name evidence="1" type="ORF">WR25_25764</name>
</gene>
<dbReference type="Proteomes" id="UP000218231">
    <property type="component" value="Unassembled WGS sequence"/>
</dbReference>
<name>A0A2A2K9T6_9BILA</name>
<sequence length="103" mass="11076">MAEAAITRRKVAGGTSWAMDMGCSPGVLAAWTDAPRSGRGVVVLGPVDKRQGEVQWHGGWQTRHEYQGRDHIDMTVFEQAAGNGWVSGSPAFVLDQLLQLAQG</sequence>
<evidence type="ECO:0000313" key="2">
    <source>
        <dbReference type="Proteomes" id="UP000218231"/>
    </source>
</evidence>
<dbReference type="AlphaFoldDB" id="A0A2A2K9T6"/>
<organism evidence="1 2">
    <name type="scientific">Diploscapter pachys</name>
    <dbReference type="NCBI Taxonomy" id="2018661"/>
    <lineage>
        <taxon>Eukaryota</taxon>
        <taxon>Metazoa</taxon>
        <taxon>Ecdysozoa</taxon>
        <taxon>Nematoda</taxon>
        <taxon>Chromadorea</taxon>
        <taxon>Rhabditida</taxon>
        <taxon>Rhabditina</taxon>
        <taxon>Rhabditomorpha</taxon>
        <taxon>Rhabditoidea</taxon>
        <taxon>Rhabditidae</taxon>
        <taxon>Diploscapter</taxon>
    </lineage>
</organism>
<comment type="caution">
    <text evidence="1">The sequence shown here is derived from an EMBL/GenBank/DDBJ whole genome shotgun (WGS) entry which is preliminary data.</text>
</comment>
<protein>
    <submittedName>
        <fullName evidence="1">Uncharacterized protein</fullName>
    </submittedName>
</protein>
<reference evidence="1 2" key="1">
    <citation type="journal article" date="2017" name="Curr. Biol.">
        <title>Genome architecture and evolution of a unichromosomal asexual nematode.</title>
        <authorList>
            <person name="Fradin H."/>
            <person name="Zegar C."/>
            <person name="Gutwein M."/>
            <person name="Lucas J."/>
            <person name="Kovtun M."/>
            <person name="Corcoran D."/>
            <person name="Baugh L.R."/>
            <person name="Kiontke K."/>
            <person name="Gunsalus K."/>
            <person name="Fitch D.H."/>
            <person name="Piano F."/>
        </authorList>
    </citation>
    <scope>NUCLEOTIDE SEQUENCE [LARGE SCALE GENOMIC DNA]</scope>
    <source>
        <strain evidence="1">PF1309</strain>
    </source>
</reference>
<keyword evidence="2" id="KW-1185">Reference proteome</keyword>